<evidence type="ECO:0000259" key="7">
    <source>
        <dbReference type="Pfam" id="PF06458"/>
    </source>
</evidence>
<dbReference type="Pfam" id="PF06458">
    <property type="entry name" value="MucBP"/>
    <property type="match status" value="5"/>
</dbReference>
<dbReference type="InterPro" id="IPR013783">
    <property type="entry name" value="Ig-like_fold"/>
</dbReference>
<organism evidence="9 10">
    <name type="scientific">Anaerotruncus colihominis</name>
    <dbReference type="NCBI Taxonomy" id="169435"/>
    <lineage>
        <taxon>Bacteria</taxon>
        <taxon>Bacillati</taxon>
        <taxon>Bacillota</taxon>
        <taxon>Clostridia</taxon>
        <taxon>Eubacteriales</taxon>
        <taxon>Oscillospiraceae</taxon>
        <taxon>Anaerotruncus</taxon>
    </lineage>
</organism>
<gene>
    <name evidence="9" type="ORF">FMM72_00680</name>
</gene>
<dbReference type="Gene3D" id="3.10.20.320">
    <property type="entry name" value="Putative peptidoglycan bound protein (lpxtg motif)"/>
    <property type="match status" value="2"/>
</dbReference>
<feature type="domain" description="MucBP" evidence="7">
    <location>
        <begin position="981"/>
        <end position="1049"/>
    </location>
</feature>
<evidence type="ECO:0000256" key="3">
    <source>
        <dbReference type="ARBA" id="ARBA00022729"/>
    </source>
</evidence>
<comment type="caution">
    <text evidence="9">The sequence shown here is derived from an EMBL/GenBank/DDBJ whole genome shotgun (WGS) entry which is preliminary data.</text>
</comment>
<dbReference type="PANTHER" id="PTHR36108">
    <property type="entry name" value="COLOSSIN-B-RELATED"/>
    <property type="match status" value="1"/>
</dbReference>
<proteinExistence type="inferred from homology"/>
<dbReference type="InterPro" id="IPR009459">
    <property type="entry name" value="MucBP_dom"/>
</dbReference>
<protein>
    <submittedName>
        <fullName evidence="9">Uncharacterized protein</fullName>
    </submittedName>
</protein>
<dbReference type="InterPro" id="IPR041033">
    <property type="entry name" value="SpaA_PFL_dom_1"/>
</dbReference>
<keyword evidence="6" id="KW-0812">Transmembrane</keyword>
<dbReference type="Gene3D" id="2.60.40.10">
    <property type="entry name" value="Immunoglobulins"/>
    <property type="match status" value="2"/>
</dbReference>
<dbReference type="EMBL" id="VIQT01000002">
    <property type="protein sequence ID" value="NDO37775.1"/>
    <property type="molecule type" value="Genomic_DNA"/>
</dbReference>
<dbReference type="Proteomes" id="UP000462501">
    <property type="component" value="Unassembled WGS sequence"/>
</dbReference>
<feature type="domain" description="MucBP" evidence="7">
    <location>
        <begin position="1071"/>
        <end position="1126"/>
    </location>
</feature>
<keyword evidence="6" id="KW-1133">Transmembrane helix</keyword>
<keyword evidence="2" id="KW-0964">Secreted</keyword>
<reference evidence="9 10" key="1">
    <citation type="submission" date="2019-06" db="EMBL/GenBank/DDBJ databases">
        <title>Draft genome sequences of 15 bacterial species constituting the stable defined intestinal microbiota of the GM15 gnotobiotic mouse model.</title>
        <authorList>
            <person name="Elie C."/>
            <person name="Mathieu A."/>
            <person name="Saliou A."/>
            <person name="Darnaud M."/>
            <person name="Leulier F."/>
            <person name="Tamellini A."/>
        </authorList>
    </citation>
    <scope>NUCLEOTIDE SEQUENCE [LARGE SCALE GENOMIC DNA]</scope>
    <source>
        <strain evidence="9 10">JM4-15</strain>
    </source>
</reference>
<name>A0A845SQ90_9FIRM</name>
<evidence type="ECO:0000256" key="4">
    <source>
        <dbReference type="ARBA" id="ARBA00022737"/>
    </source>
</evidence>
<feature type="transmembrane region" description="Helical" evidence="6">
    <location>
        <begin position="1925"/>
        <end position="1947"/>
    </location>
</feature>
<feature type="compositionally biased region" description="Basic and acidic residues" evidence="5">
    <location>
        <begin position="10"/>
        <end position="22"/>
    </location>
</feature>
<evidence type="ECO:0000313" key="10">
    <source>
        <dbReference type="Proteomes" id="UP000462501"/>
    </source>
</evidence>
<evidence type="ECO:0000256" key="2">
    <source>
        <dbReference type="ARBA" id="ARBA00022525"/>
    </source>
</evidence>
<feature type="region of interest" description="Disordered" evidence="5">
    <location>
        <begin position="63"/>
        <end position="218"/>
    </location>
</feature>
<keyword evidence="3" id="KW-0732">Signal</keyword>
<feature type="domain" description="SpaA-like prealbumin fold" evidence="8">
    <location>
        <begin position="1827"/>
        <end position="1901"/>
    </location>
</feature>
<sequence length="1954" mass="212755">MSHLTLEVSQKGEYKMKAERKDHSRKKVKIRPALLATVMLLSQFEGIAYAVADSPGGEAVYDIAADTGSLSPPPSEGVIDSELQPNDTGSPDGASESTPEDTGGESNPDKPEGDGELLEPDIPEGKPLPEEPPSQEENAGSDSKPDSDGDADLDSGSTPEDNSAPGSSDDSELDGDDIPPQTPDEGATPEGSAEEETGTSSDNGPGTDGSNPDEGQCQVQIGGNEWIEIEKGNSLEVIDGNNIIATWEVKEGGIFAAVKIEGSAGEVIVTETGAFVFDEEDCSLEQDGARFTLRINGARSDITISVYGEAENPPAPVRVHASGNEWIEIDPDTGLTFENGVVTATWSIKTDGKLAAVSITNEDGSIVVTEPGEFTYLEQPCILEQMGDIYTLHLTGIEKDTELEILGESALPETVTVKLNTREELLVVDKFQEQQQGPGGSNFILSFQFVEGVIPNSFTVKVGEESNTISLTPGDFVVGGQTYRLELTQGPTGRPVYDIHLNHLIADAEITPNISQTVSVAVNDPSRVLLQTGGTIVTNDSGSATVKWALADKNKLNGILLSVGDETKTLTANNRNFTINGISGTLSVSGSQYTLNFQQVTLPVTVNITATDDIVFGGFELSKNKTLLPFKSEVGSSTDSNFGLTVSYETRSDGSVLITHNADRARFHSRNAKLISQSHENGQIIRKLTSPITVSVTVQCTAGCKKYGTATVTIPYRKIDIEFQDELGNVLPAPAGFTTSCYSMDNRTYEFAPPAITWYEYMTNNAKLSKTATSTALREESGKVYFALDSSERGKIILKYRARGRVNFDYKDELGNPIYFENAKTSVDGYRGNTSSVSVPTHEWYDYVSASLSTQGSTPSGSITSSNSSSIRVKLALGGASTVTVKYRAKALVNVKYVDELGNPIDDLLPVGKLTQVSGYRGNAKTIPTPDVPDYQYQTMYIQTESGQVPSGSIQTGSKTLTLGFEDASTLYVVYQPKASVNVRYVDDRGNPIDITGVSGAQTLISGLRGETYAVNTPAMKDYTYEQMYLTTPEGAVFSGVLDANAQRVALNREYASTITVVYRAKASFAVDYVDDLGNNINHLMPQGTPFGYSGHRDDTFTIPLPEISDYEYRSMGILHPETASGPNESAELDSDSHKATMKAGYNSVVQVKYWAKGDVAIRYEDELGNEVPFEGATLTTGGYRGDINTIELPKHPYYDWDTVTLTSTSNIPSGAVTEQNKDHMKVEVLIGDDSTITVRYKAKADVAVKYVDELGNSIDSLMPEGTPFMISGYRGEAFPVQIPDMADYVYESMSISTPEGETVSGILDAEAKSLTMGFENASTVTVVYHAKASVQIRYVDDLGAPIDGLMPADKDTLLSGLRGDSLTVKTPEHADYTFEQMYLTTPEGQIHSGMLDAETHELVLNKEYASTVTLVYRARASFEVHYIDDLDNDIDALVAGDVPFVYAGHRGDIIPIPVPELEDYQYNSMFAVHPDTQSGGNESVSLDTEAQTATMLAGYNSTIYVRYDYRATVYLKYVDMDGNDISSVFDPAIPGYLEGFRNRTTEIPHPDQGPYIFDHFEIETLAGEDPSGYLHGGAFDPTLTFGVREGSTVTAVYRWIDLGIELKEVLYENEPIGDNMLHLAEHANFVWTITNHGTAPAYPEIQFATSEEFIIVNKTGNSTMTDGKMKLDTLLQPGESIEVVTQIQVDTVKTHLIGTVTAVIPAQQEDKSHKFYPDIDLANNEAAGKLEVLNPPIIMKKADSENSDKYLEKCYIEIFDKRNELVWEGWSDESGEWYVTGLYPGEYRIWERYAPEGYARSGRWLPLTVKSDMTAKGTTITNDPVKITIQKVDGEIGKPLAGAQFGLYDETGRLIETAVTDDEGFCSFLQLDWGEYTVEELEAPEGYIASGKIIRFKVDDRYQNGQPYEVRNYPIVHTGAGVTYLWHSPVLGSVGTGAVVLVIVLAKRKRDEE</sequence>
<dbReference type="Pfam" id="PF17802">
    <property type="entry name" value="SpaA"/>
    <property type="match status" value="2"/>
</dbReference>
<comment type="similarity">
    <text evidence="1">Belongs to the serine-aspartate repeat-containing protein (SDr) family.</text>
</comment>
<evidence type="ECO:0000259" key="8">
    <source>
        <dbReference type="Pfam" id="PF17802"/>
    </source>
</evidence>
<keyword evidence="6" id="KW-0472">Membrane</keyword>
<keyword evidence="4" id="KW-0677">Repeat</keyword>
<dbReference type="PANTHER" id="PTHR36108:SF13">
    <property type="entry name" value="COLOSSIN-B-RELATED"/>
    <property type="match status" value="1"/>
</dbReference>
<feature type="domain" description="SpaA-like prealbumin fold" evidence="8">
    <location>
        <begin position="1738"/>
        <end position="1823"/>
    </location>
</feature>
<feature type="region of interest" description="Disordered" evidence="5">
    <location>
        <begin position="1"/>
        <end position="27"/>
    </location>
</feature>
<feature type="domain" description="MucBP" evidence="7">
    <location>
        <begin position="1247"/>
        <end position="1329"/>
    </location>
</feature>
<accession>A0A845SQ90</accession>
<evidence type="ECO:0000256" key="6">
    <source>
        <dbReference type="SAM" id="Phobius"/>
    </source>
</evidence>
<evidence type="ECO:0000256" key="1">
    <source>
        <dbReference type="ARBA" id="ARBA00007257"/>
    </source>
</evidence>
<dbReference type="SUPFAM" id="SSF49478">
    <property type="entry name" value="Cna protein B-type domain"/>
    <property type="match status" value="2"/>
</dbReference>
<feature type="domain" description="MucBP" evidence="7">
    <location>
        <begin position="893"/>
        <end position="975"/>
    </location>
</feature>
<evidence type="ECO:0000313" key="9">
    <source>
        <dbReference type="EMBL" id="NDO37775.1"/>
    </source>
</evidence>
<feature type="domain" description="MucBP" evidence="7">
    <location>
        <begin position="1335"/>
        <end position="1417"/>
    </location>
</feature>
<evidence type="ECO:0000256" key="5">
    <source>
        <dbReference type="SAM" id="MobiDB-lite"/>
    </source>
</evidence>